<organism evidence="5 6">
    <name type="scientific">Cohnella nanjingensis</name>
    <dbReference type="NCBI Taxonomy" id="1387779"/>
    <lineage>
        <taxon>Bacteria</taxon>
        <taxon>Bacillati</taxon>
        <taxon>Bacillota</taxon>
        <taxon>Bacilli</taxon>
        <taxon>Bacillales</taxon>
        <taxon>Paenibacillaceae</taxon>
        <taxon>Cohnella</taxon>
    </lineage>
</organism>
<dbReference type="PROSITE" id="PS00894">
    <property type="entry name" value="HTH_DEOR_1"/>
    <property type="match status" value="1"/>
</dbReference>
<dbReference type="InterPro" id="IPR036388">
    <property type="entry name" value="WH-like_DNA-bd_sf"/>
</dbReference>
<dbReference type="InterPro" id="IPR051534">
    <property type="entry name" value="CBASS_pafABC_assoc_protein"/>
</dbReference>
<evidence type="ECO:0000313" key="6">
    <source>
        <dbReference type="Proteomes" id="UP000547209"/>
    </source>
</evidence>
<evidence type="ECO:0000256" key="2">
    <source>
        <dbReference type="ARBA" id="ARBA00023125"/>
    </source>
</evidence>
<dbReference type="InterPro" id="IPR028349">
    <property type="entry name" value="PafC-like"/>
</dbReference>
<accession>A0A7X0VD34</accession>
<dbReference type="InterPro" id="IPR018356">
    <property type="entry name" value="Tscrpt_reg_HTH_DeoR_CS"/>
</dbReference>
<reference evidence="5 6" key="1">
    <citation type="submission" date="2020-08" db="EMBL/GenBank/DDBJ databases">
        <title>Cohnella phylogeny.</title>
        <authorList>
            <person name="Dunlap C."/>
        </authorList>
    </citation>
    <scope>NUCLEOTIDE SEQUENCE [LARGE SCALE GENOMIC DNA]</scope>
    <source>
        <strain evidence="5 6">DSM 28246</strain>
    </source>
</reference>
<dbReference type="PROSITE" id="PS52050">
    <property type="entry name" value="WYL"/>
    <property type="match status" value="1"/>
</dbReference>
<dbReference type="EMBL" id="JACJVP010000002">
    <property type="protein sequence ID" value="MBB6669577.1"/>
    <property type="molecule type" value="Genomic_DNA"/>
</dbReference>
<dbReference type="InterPro" id="IPR026881">
    <property type="entry name" value="WYL_dom"/>
</dbReference>
<dbReference type="InterPro" id="IPR036390">
    <property type="entry name" value="WH_DNA-bd_sf"/>
</dbReference>
<dbReference type="Gene3D" id="1.10.10.10">
    <property type="entry name" value="Winged helix-like DNA-binding domain superfamily/Winged helix DNA-binding domain"/>
    <property type="match status" value="1"/>
</dbReference>
<dbReference type="Pfam" id="PF25583">
    <property type="entry name" value="WCX"/>
    <property type="match status" value="1"/>
</dbReference>
<dbReference type="Pfam" id="PF13280">
    <property type="entry name" value="WYL"/>
    <property type="match status" value="1"/>
</dbReference>
<keyword evidence="3" id="KW-0804">Transcription</keyword>
<dbReference type="PANTHER" id="PTHR34580">
    <property type="match status" value="1"/>
</dbReference>
<gene>
    <name evidence="5" type="ORF">H7C19_02640</name>
</gene>
<dbReference type="Proteomes" id="UP000547209">
    <property type="component" value="Unassembled WGS sequence"/>
</dbReference>
<evidence type="ECO:0000256" key="1">
    <source>
        <dbReference type="ARBA" id="ARBA00023015"/>
    </source>
</evidence>
<sequence>MRADRLIHILNELQSRGRATARELSDKLEVSERTIHRDMEALAASGIPVYAERGSRGGWVLQEGYRSQLTGLTAAEIRALLLLQSSSAVADLDLPGDTAVALRKLASALPPTARDEAEFARRHLHVDGAGWRAPSEPARFLTVVQQAVWEQRKLRIRYAATGHEPRPDRIVAPWGLVAKRQTWYFVARIETADDGTNPAPTAADDLRTFRVSRIEEAHLLEDRFAVPPDFDLAAWWSLSTERFKAALPVYLARVRVRDEALDRLRREPYVHIKTTRLSGSGWVEVDADFHTEDSARTLLLGYGASVSVLFPETLRCSLIGEAKALLALYAGPDSPPQDHGQIKV</sequence>
<keyword evidence="2" id="KW-0238">DNA-binding</keyword>
<dbReference type="Pfam" id="PF08279">
    <property type="entry name" value="HTH_11"/>
    <property type="match status" value="1"/>
</dbReference>
<evidence type="ECO:0000259" key="4">
    <source>
        <dbReference type="PROSITE" id="PS51000"/>
    </source>
</evidence>
<keyword evidence="6" id="KW-1185">Reference proteome</keyword>
<keyword evidence="1" id="KW-0805">Transcription regulation</keyword>
<dbReference type="PROSITE" id="PS51000">
    <property type="entry name" value="HTH_DEOR_2"/>
    <property type="match status" value="1"/>
</dbReference>
<dbReference type="InterPro" id="IPR013196">
    <property type="entry name" value="HTH_11"/>
</dbReference>
<dbReference type="InterPro" id="IPR057727">
    <property type="entry name" value="WCX_dom"/>
</dbReference>
<evidence type="ECO:0000256" key="3">
    <source>
        <dbReference type="ARBA" id="ARBA00023163"/>
    </source>
</evidence>
<dbReference type="GO" id="GO:0003677">
    <property type="term" value="F:DNA binding"/>
    <property type="evidence" value="ECO:0007669"/>
    <property type="project" value="UniProtKB-KW"/>
</dbReference>
<dbReference type="SUPFAM" id="SSF46785">
    <property type="entry name" value="Winged helix' DNA-binding domain"/>
    <property type="match status" value="1"/>
</dbReference>
<feature type="domain" description="HTH deoR-type" evidence="4">
    <location>
        <begin position="2"/>
        <end position="57"/>
    </location>
</feature>
<proteinExistence type="predicted"/>
<evidence type="ECO:0000313" key="5">
    <source>
        <dbReference type="EMBL" id="MBB6669577.1"/>
    </source>
</evidence>
<dbReference type="InterPro" id="IPR001034">
    <property type="entry name" value="DeoR_HTH"/>
</dbReference>
<dbReference type="RefSeq" id="WP_185141025.1">
    <property type="nucleotide sequence ID" value="NZ_JACJVP010000002.1"/>
</dbReference>
<dbReference type="GO" id="GO:0003700">
    <property type="term" value="F:DNA-binding transcription factor activity"/>
    <property type="evidence" value="ECO:0007669"/>
    <property type="project" value="InterPro"/>
</dbReference>
<dbReference type="PANTHER" id="PTHR34580:SF1">
    <property type="entry name" value="PROTEIN PAFC"/>
    <property type="match status" value="1"/>
</dbReference>
<comment type="caution">
    <text evidence="5">The sequence shown here is derived from an EMBL/GenBank/DDBJ whole genome shotgun (WGS) entry which is preliminary data.</text>
</comment>
<dbReference type="AlphaFoldDB" id="A0A7X0VD34"/>
<dbReference type="PIRSF" id="PIRSF016838">
    <property type="entry name" value="PafC"/>
    <property type="match status" value="1"/>
</dbReference>
<name>A0A7X0VD34_9BACL</name>
<protein>
    <submittedName>
        <fullName evidence="5">YafY family transcriptional regulator</fullName>
    </submittedName>
</protein>